<gene>
    <name evidence="2" type="ORF">Prubr_72250</name>
</gene>
<keyword evidence="3" id="KW-1185">Reference proteome</keyword>
<dbReference type="PANTHER" id="PTHR43649:SF16">
    <property type="entry name" value="SUGAR-BINDING LIPOPROTEIN"/>
    <property type="match status" value="1"/>
</dbReference>
<organism evidence="2 3">
    <name type="scientific">Polymorphospora rubra</name>
    <dbReference type="NCBI Taxonomy" id="338584"/>
    <lineage>
        <taxon>Bacteria</taxon>
        <taxon>Bacillati</taxon>
        <taxon>Actinomycetota</taxon>
        <taxon>Actinomycetes</taxon>
        <taxon>Micromonosporales</taxon>
        <taxon>Micromonosporaceae</taxon>
        <taxon>Polymorphospora</taxon>
    </lineage>
</organism>
<dbReference type="SUPFAM" id="SSF53850">
    <property type="entry name" value="Periplasmic binding protein-like II"/>
    <property type="match status" value="1"/>
</dbReference>
<proteinExistence type="predicted"/>
<keyword evidence="1" id="KW-0732">Signal</keyword>
<dbReference type="KEGG" id="pry:Prubr_72250"/>
<dbReference type="Proteomes" id="UP000680866">
    <property type="component" value="Chromosome"/>
</dbReference>
<dbReference type="AlphaFoldDB" id="A0A810ND03"/>
<accession>A0A810ND03</accession>
<dbReference type="InterPro" id="IPR050490">
    <property type="entry name" value="Bact_solute-bd_prot1"/>
</dbReference>
<dbReference type="PANTHER" id="PTHR43649">
    <property type="entry name" value="ARABINOSE-BINDING PROTEIN-RELATED"/>
    <property type="match status" value="1"/>
</dbReference>
<feature type="chain" id="PRO_5039299743" evidence="1">
    <location>
        <begin position="27"/>
        <end position="457"/>
    </location>
</feature>
<evidence type="ECO:0000313" key="2">
    <source>
        <dbReference type="EMBL" id="BCJ70204.1"/>
    </source>
</evidence>
<feature type="signal peptide" evidence="1">
    <location>
        <begin position="1"/>
        <end position="26"/>
    </location>
</feature>
<name>A0A810ND03_9ACTN</name>
<dbReference type="Gene3D" id="3.40.190.10">
    <property type="entry name" value="Periplasmic binding protein-like II"/>
    <property type="match status" value="1"/>
</dbReference>
<reference evidence="2" key="1">
    <citation type="submission" date="2020-08" db="EMBL/GenBank/DDBJ databases">
        <title>Whole genome shotgun sequence of Polymorphospora rubra NBRC 101157.</title>
        <authorList>
            <person name="Komaki H."/>
            <person name="Tamura T."/>
        </authorList>
    </citation>
    <scope>NUCLEOTIDE SEQUENCE</scope>
    <source>
        <strain evidence="2">NBRC 101157</strain>
    </source>
</reference>
<evidence type="ECO:0000256" key="1">
    <source>
        <dbReference type="SAM" id="SignalP"/>
    </source>
</evidence>
<evidence type="ECO:0000313" key="3">
    <source>
        <dbReference type="Proteomes" id="UP000680866"/>
    </source>
</evidence>
<dbReference type="EMBL" id="AP023359">
    <property type="protein sequence ID" value="BCJ70204.1"/>
    <property type="molecule type" value="Genomic_DNA"/>
</dbReference>
<sequence>MTMESGYRRRLVLGLAAALAAGGLTACGGDDADGGSDGKTKISVMGLPPTTQAANRAAFEERVREFEAANPDIDVEPVEYKWETTTFQAKLAGGTAETVFLVPFTEPGSLIERRQVADLSAEVGELPVVQKINPKILDFVRVDGKTYGIPIKSYTLGLIINRDAFVKAGLDPDRPPTTWDEVRTTAQRLKGHVDVPYAQLTTKNGGGWHLTAMTYSLGGTMQQEKDGKWVAAFNAAPATAALDLLKTMRWQDRTMGDKPLLSSEDATRDFAAGKIGMMINGSEVFNQYLTVYKADPSTFGIGALPQGGGNQTLMGGTVAMMNPKATAAQRRAGLKWIDFYYLRVLHDPAAAGTDAAGRKADNLPVGTPLVPMFDAATTAAVDAEVAKHANFPLAHAGPYIAGNGTLGFQVEPPVAAQEVYAALDPVVQAVLSRDDADIPDLLGKAEKTVAAALARAQ</sequence>
<protein>
    <submittedName>
        <fullName evidence="2">Sugar ABC transporter substrate-binding protein</fullName>
    </submittedName>
</protein>
<dbReference type="Pfam" id="PF01547">
    <property type="entry name" value="SBP_bac_1"/>
    <property type="match status" value="1"/>
</dbReference>
<dbReference type="InterPro" id="IPR006059">
    <property type="entry name" value="SBP"/>
</dbReference>